<feature type="signal peptide" evidence="1">
    <location>
        <begin position="1"/>
        <end position="23"/>
    </location>
</feature>
<organism evidence="2 3">
    <name type="scientific">Thiospirochaeta perfilievii</name>
    <dbReference type="NCBI Taxonomy" id="252967"/>
    <lineage>
        <taxon>Bacteria</taxon>
        <taxon>Pseudomonadati</taxon>
        <taxon>Spirochaetota</taxon>
        <taxon>Spirochaetia</taxon>
        <taxon>Spirochaetales</taxon>
        <taxon>Spirochaetaceae</taxon>
        <taxon>Thiospirochaeta</taxon>
    </lineage>
</organism>
<protein>
    <recommendedName>
        <fullName evidence="4">DUF4292 domain-containing protein</fullName>
    </recommendedName>
</protein>
<sequence length="339" mass="38252">MKTKFLKERVFSISLILSLFLFSCENGVVIDSASKLEDLEKQEVSIYNGDNKDEDIISYSANVKSYYSHDKKGIDSELTQEYRMSLKLIDSQLYTRIDVPGNQFSDLRNRSIVTSPTETIVFFEDTDEVEARIPIESTSNDFLGINNRLPILGRLDLNSITTEAKRLSFDVEDVTPGILTVSLPSSAFEQTGGVYNDYTQDVLSYKLSFDTEENTLASTEMIVAESDGTIMTVNTYDLFHEDENGELIKTGRYTAVHNNLNMEISIDDADIETYETLDDIPEISKDEIATLVEEGSISEADVEPWLGDPTDPNFTEIFIELYEDVELNTLEDSLFRVGL</sequence>
<evidence type="ECO:0000313" key="3">
    <source>
        <dbReference type="Proteomes" id="UP000323824"/>
    </source>
</evidence>
<keyword evidence="3" id="KW-1185">Reference proteome</keyword>
<gene>
    <name evidence="2" type="ORF">EW093_02090</name>
</gene>
<proteinExistence type="predicted"/>
<evidence type="ECO:0000313" key="2">
    <source>
        <dbReference type="EMBL" id="QEN03538.1"/>
    </source>
</evidence>
<dbReference type="RefSeq" id="WP_149566796.1">
    <property type="nucleotide sequence ID" value="NZ_CP035807.1"/>
</dbReference>
<evidence type="ECO:0000256" key="1">
    <source>
        <dbReference type="SAM" id="SignalP"/>
    </source>
</evidence>
<reference evidence="2 3" key="1">
    <citation type="submission" date="2019-02" db="EMBL/GenBank/DDBJ databases">
        <authorList>
            <person name="Fomenkov A."/>
            <person name="Dubinina G."/>
            <person name="Grabovich M."/>
            <person name="Vincze T."/>
            <person name="Roberts R.J."/>
        </authorList>
    </citation>
    <scope>NUCLEOTIDE SEQUENCE [LARGE SCALE GENOMIC DNA]</scope>
    <source>
        <strain evidence="2 3">P</strain>
    </source>
</reference>
<dbReference type="EMBL" id="CP035807">
    <property type="protein sequence ID" value="QEN03538.1"/>
    <property type="molecule type" value="Genomic_DNA"/>
</dbReference>
<evidence type="ECO:0008006" key="4">
    <source>
        <dbReference type="Google" id="ProtNLM"/>
    </source>
</evidence>
<dbReference type="AlphaFoldDB" id="A0A5C1Q876"/>
<dbReference type="PROSITE" id="PS51257">
    <property type="entry name" value="PROKAR_LIPOPROTEIN"/>
    <property type="match status" value="1"/>
</dbReference>
<dbReference type="OrthoDB" id="360925at2"/>
<feature type="chain" id="PRO_5022889640" description="DUF4292 domain-containing protein" evidence="1">
    <location>
        <begin position="24"/>
        <end position="339"/>
    </location>
</feature>
<reference evidence="2 3" key="2">
    <citation type="submission" date="2019-09" db="EMBL/GenBank/DDBJ databases">
        <title>Complete Genome Sequence and Methylome Analysis of free living Spirochaetas.</title>
        <authorList>
            <person name="Leshcheva N."/>
            <person name="Mikheeva N."/>
        </authorList>
    </citation>
    <scope>NUCLEOTIDE SEQUENCE [LARGE SCALE GENOMIC DNA]</scope>
    <source>
        <strain evidence="2 3">P</strain>
    </source>
</reference>
<dbReference type="Proteomes" id="UP000323824">
    <property type="component" value="Chromosome"/>
</dbReference>
<dbReference type="KEGG" id="sper:EW093_02090"/>
<keyword evidence="1" id="KW-0732">Signal</keyword>
<accession>A0A5C1Q876</accession>
<name>A0A5C1Q876_9SPIO</name>